<dbReference type="EMBL" id="MT144117">
    <property type="protein sequence ID" value="QJA49088.1"/>
    <property type="molecule type" value="Genomic_DNA"/>
</dbReference>
<gene>
    <name evidence="3" type="ORF">MM171A00981_0003</name>
    <name evidence="4" type="ORF">MM171B00756_0003</name>
    <name evidence="2" type="ORF">MM415B03312_0010</name>
    <name evidence="1" type="ORF">TM448A01226_0003</name>
    <name evidence="5" type="ORF">TM448B01341_0003</name>
</gene>
<proteinExistence type="predicted"/>
<accession>A0A6H1ZNK0</accession>
<evidence type="ECO:0000313" key="3">
    <source>
        <dbReference type="EMBL" id="QJA99502.1"/>
    </source>
</evidence>
<dbReference type="EMBL" id="MT143654">
    <property type="protein sequence ID" value="QJA99502.1"/>
    <property type="molecule type" value="Genomic_DNA"/>
</dbReference>
<dbReference type="EMBL" id="MT143843">
    <property type="protein sequence ID" value="QJB03383.1"/>
    <property type="molecule type" value="Genomic_DNA"/>
</dbReference>
<organism evidence="1">
    <name type="scientific">viral metagenome</name>
    <dbReference type="NCBI Taxonomy" id="1070528"/>
    <lineage>
        <taxon>unclassified sequences</taxon>
        <taxon>metagenomes</taxon>
        <taxon>organismal metagenomes</taxon>
    </lineage>
</organism>
<name>A0A6H1ZNK0_9ZZZZ</name>
<dbReference type="EMBL" id="MT143001">
    <property type="protein sequence ID" value="QJA91629.1"/>
    <property type="molecule type" value="Genomic_DNA"/>
</dbReference>
<sequence length="107" mass="11777">MKEYAEGVLDLSEHCSTEYITGSRMVTAKPCYVFKVLVAPTTIGTASRVYARNGEAVTSPIVLDLGAQYAHPTHDGELPIFFNRGLYIELNSNVAGVTVQYYTRART</sequence>
<dbReference type="AlphaFoldDB" id="A0A6H1ZNK0"/>
<evidence type="ECO:0000313" key="2">
    <source>
        <dbReference type="EMBL" id="QJA91629.1"/>
    </source>
</evidence>
<protein>
    <submittedName>
        <fullName evidence="1">Uncharacterized protein</fullName>
    </submittedName>
</protein>
<dbReference type="EMBL" id="MT144741">
    <property type="protein sequence ID" value="QJH98570.1"/>
    <property type="molecule type" value="Genomic_DNA"/>
</dbReference>
<reference evidence="1" key="1">
    <citation type="submission" date="2020-03" db="EMBL/GenBank/DDBJ databases">
        <title>The deep terrestrial virosphere.</title>
        <authorList>
            <person name="Holmfeldt K."/>
            <person name="Nilsson E."/>
            <person name="Simone D."/>
            <person name="Lopez-Fernandez M."/>
            <person name="Wu X."/>
            <person name="de Brujin I."/>
            <person name="Lundin D."/>
            <person name="Andersson A."/>
            <person name="Bertilsson S."/>
            <person name="Dopson M."/>
        </authorList>
    </citation>
    <scope>NUCLEOTIDE SEQUENCE</scope>
    <source>
        <strain evidence="3">MM171A00981</strain>
        <strain evidence="4">MM171B00756</strain>
        <strain evidence="2">MM415B03312</strain>
        <strain evidence="1">TM448A01226</strain>
        <strain evidence="5">TM448B01341</strain>
    </source>
</reference>
<evidence type="ECO:0000313" key="4">
    <source>
        <dbReference type="EMBL" id="QJB03383.1"/>
    </source>
</evidence>
<evidence type="ECO:0000313" key="1">
    <source>
        <dbReference type="EMBL" id="QJA49088.1"/>
    </source>
</evidence>
<evidence type="ECO:0000313" key="5">
    <source>
        <dbReference type="EMBL" id="QJH98570.1"/>
    </source>
</evidence>